<organism evidence="1 2">
    <name type="scientific">Trichoderma asperellum (strain ATCC 204424 / CBS 433.97 / NBRC 101777)</name>
    <dbReference type="NCBI Taxonomy" id="1042311"/>
    <lineage>
        <taxon>Eukaryota</taxon>
        <taxon>Fungi</taxon>
        <taxon>Dikarya</taxon>
        <taxon>Ascomycota</taxon>
        <taxon>Pezizomycotina</taxon>
        <taxon>Sordariomycetes</taxon>
        <taxon>Hypocreomycetidae</taxon>
        <taxon>Hypocreales</taxon>
        <taxon>Hypocreaceae</taxon>
        <taxon>Trichoderma</taxon>
    </lineage>
</organism>
<protein>
    <submittedName>
        <fullName evidence="1">Uncharacterized protein</fullName>
    </submittedName>
</protein>
<proteinExistence type="predicted"/>
<evidence type="ECO:0000313" key="2">
    <source>
        <dbReference type="Proteomes" id="UP000240493"/>
    </source>
</evidence>
<dbReference type="AlphaFoldDB" id="A0A2T3ZJZ8"/>
<dbReference type="Proteomes" id="UP000240493">
    <property type="component" value="Unassembled WGS sequence"/>
</dbReference>
<dbReference type="EMBL" id="KZ679257">
    <property type="protein sequence ID" value="PTB45134.1"/>
    <property type="molecule type" value="Genomic_DNA"/>
</dbReference>
<name>A0A2T3ZJZ8_TRIA4</name>
<dbReference type="OrthoDB" id="10617126at2759"/>
<evidence type="ECO:0000313" key="1">
    <source>
        <dbReference type="EMBL" id="PTB45134.1"/>
    </source>
</evidence>
<accession>A0A2T3ZJZ8</accession>
<sequence length="119" mass="12916">MHVKIAALVQTSKWPPSLDAGATGTPVASHFFIVVTYAHHTTRSHWRLSLAGLAWASRSPGTRRRLSARRRGPFFTSNGSVVYWFAPGTVSTQYDPPATESVIDADHTAAVVVRCPTGK</sequence>
<keyword evidence="2" id="KW-1185">Reference proteome</keyword>
<gene>
    <name evidence="1" type="ORF">M441DRAFT_307262</name>
</gene>
<reference evidence="1 2" key="1">
    <citation type="submission" date="2016-07" db="EMBL/GenBank/DDBJ databases">
        <title>Multiple horizontal gene transfer events from other fungi enriched the ability of initially mycotrophic Trichoderma (Ascomycota) to feed on dead plant biomass.</title>
        <authorList>
            <consortium name="DOE Joint Genome Institute"/>
            <person name="Aerts A."/>
            <person name="Atanasova L."/>
            <person name="Chenthamara K."/>
            <person name="Zhang J."/>
            <person name="Grujic M."/>
            <person name="Henrissat B."/>
            <person name="Kuo A."/>
            <person name="Salamov A."/>
            <person name="Lipzen A."/>
            <person name="Labutti K."/>
            <person name="Barry K."/>
            <person name="Miao Y."/>
            <person name="Rahimi M.J."/>
            <person name="Shen Q."/>
            <person name="Grigoriev I.V."/>
            <person name="Kubicek C.P."/>
            <person name="Druzhinina I.S."/>
        </authorList>
    </citation>
    <scope>NUCLEOTIDE SEQUENCE [LARGE SCALE GENOMIC DNA]</scope>
    <source>
        <strain evidence="1 2">CBS 433.97</strain>
    </source>
</reference>